<comment type="similarity">
    <text evidence="1 8 9">Belongs to the GreA/GreB family.</text>
</comment>
<name>A0A2G9ZMH8_9BACT</name>
<evidence type="ECO:0000259" key="11">
    <source>
        <dbReference type="Pfam" id="PF03449"/>
    </source>
</evidence>
<keyword evidence="3 8" id="KW-0805">Transcription regulation</keyword>
<keyword evidence="12" id="KW-0251">Elongation factor</keyword>
<dbReference type="Gene3D" id="1.10.287.180">
    <property type="entry name" value="Transcription elongation factor, GreA/GreB, N-terminal domain"/>
    <property type="match status" value="1"/>
</dbReference>
<evidence type="ECO:0000256" key="3">
    <source>
        <dbReference type="ARBA" id="ARBA00023015"/>
    </source>
</evidence>
<dbReference type="SUPFAM" id="SSF46557">
    <property type="entry name" value="GreA transcript cleavage protein, N-terminal domain"/>
    <property type="match status" value="1"/>
</dbReference>
<dbReference type="NCBIfam" id="TIGR01462">
    <property type="entry name" value="greA"/>
    <property type="match status" value="1"/>
</dbReference>
<evidence type="ECO:0000256" key="2">
    <source>
        <dbReference type="ARBA" id="ARBA00013729"/>
    </source>
</evidence>
<dbReference type="SUPFAM" id="SSF54534">
    <property type="entry name" value="FKBP-like"/>
    <property type="match status" value="1"/>
</dbReference>
<feature type="domain" description="Transcription elongation factor GreA/GreB C-terminal" evidence="10">
    <location>
        <begin position="82"/>
        <end position="154"/>
    </location>
</feature>
<dbReference type="Pfam" id="PF01272">
    <property type="entry name" value="GreA_GreB"/>
    <property type="match status" value="1"/>
</dbReference>
<dbReference type="InterPro" id="IPR018151">
    <property type="entry name" value="TF_GreA/GreB_CS"/>
</dbReference>
<reference evidence="12 13" key="1">
    <citation type="submission" date="2017-09" db="EMBL/GenBank/DDBJ databases">
        <title>Depth-based differentiation of microbial function through sediment-hosted aquifers and enrichment of novel symbionts in the deep terrestrial subsurface.</title>
        <authorList>
            <person name="Probst A.J."/>
            <person name="Ladd B."/>
            <person name="Jarett J.K."/>
            <person name="Geller-Mcgrath D.E."/>
            <person name="Sieber C.M."/>
            <person name="Emerson J.B."/>
            <person name="Anantharaman K."/>
            <person name="Thomas B.C."/>
            <person name="Malmstrom R."/>
            <person name="Stieglmeier M."/>
            <person name="Klingl A."/>
            <person name="Woyke T."/>
            <person name="Ryan C.M."/>
            <person name="Banfield J.F."/>
        </authorList>
    </citation>
    <scope>NUCLEOTIDE SEQUENCE [LARGE SCALE GENOMIC DNA]</scope>
    <source>
        <strain evidence="12">CG23_combo_of_CG06-09_8_20_14_all_41_10</strain>
    </source>
</reference>
<comment type="function">
    <text evidence="6 8 9">Necessary for efficient RNA polymerase transcription elongation past template-encoded arresting sites. The arresting sites in DNA have the property of trapping a certain fraction of elongating RNA polymerases that pass through, resulting in locked ternary complexes. Cleavage of the nascent transcript by cleavage factors such as GreA or GreB allows the resumption of elongation from the new 3'terminus. GreA releases sequences of 2 to 3 nucleotides.</text>
</comment>
<dbReference type="InterPro" id="IPR006359">
    <property type="entry name" value="Tscrpt_elong_fac_GreA"/>
</dbReference>
<evidence type="ECO:0000256" key="5">
    <source>
        <dbReference type="ARBA" id="ARBA00023163"/>
    </source>
</evidence>
<dbReference type="GO" id="GO:0032784">
    <property type="term" value="P:regulation of DNA-templated transcription elongation"/>
    <property type="evidence" value="ECO:0007669"/>
    <property type="project" value="UniProtKB-UniRule"/>
</dbReference>
<evidence type="ECO:0000313" key="13">
    <source>
        <dbReference type="Proteomes" id="UP000231408"/>
    </source>
</evidence>
<evidence type="ECO:0000256" key="6">
    <source>
        <dbReference type="ARBA" id="ARBA00024916"/>
    </source>
</evidence>
<dbReference type="Gene3D" id="3.10.50.30">
    <property type="entry name" value="Transcription elongation factor, GreA/GreB, C-terminal domain"/>
    <property type="match status" value="1"/>
</dbReference>
<evidence type="ECO:0000256" key="9">
    <source>
        <dbReference type="RuleBase" id="RU000556"/>
    </source>
</evidence>
<dbReference type="GO" id="GO:0003677">
    <property type="term" value="F:DNA binding"/>
    <property type="evidence" value="ECO:0007669"/>
    <property type="project" value="UniProtKB-UniRule"/>
</dbReference>
<dbReference type="GO" id="GO:0006354">
    <property type="term" value="P:DNA-templated transcription elongation"/>
    <property type="evidence" value="ECO:0007669"/>
    <property type="project" value="TreeGrafter"/>
</dbReference>
<evidence type="ECO:0000256" key="7">
    <source>
        <dbReference type="ARBA" id="ARBA00030776"/>
    </source>
</evidence>
<dbReference type="Proteomes" id="UP000231408">
    <property type="component" value="Unassembled WGS sequence"/>
</dbReference>
<dbReference type="PROSITE" id="PS00829">
    <property type="entry name" value="GREAB_1"/>
    <property type="match status" value="1"/>
</dbReference>
<evidence type="ECO:0000259" key="10">
    <source>
        <dbReference type="Pfam" id="PF01272"/>
    </source>
</evidence>
<dbReference type="AlphaFoldDB" id="A0A2G9ZMH8"/>
<dbReference type="FunFam" id="3.10.50.30:FF:000001">
    <property type="entry name" value="Transcription elongation factor GreA"/>
    <property type="match status" value="1"/>
</dbReference>
<dbReference type="GO" id="GO:0070063">
    <property type="term" value="F:RNA polymerase binding"/>
    <property type="evidence" value="ECO:0007669"/>
    <property type="project" value="InterPro"/>
</dbReference>
<dbReference type="InterPro" id="IPR022691">
    <property type="entry name" value="Tscrpt_elong_fac_GreA/B_N"/>
</dbReference>
<evidence type="ECO:0000256" key="8">
    <source>
        <dbReference type="HAMAP-Rule" id="MF_00105"/>
    </source>
</evidence>
<dbReference type="InterPro" id="IPR036805">
    <property type="entry name" value="Tscrpt_elong_fac_GreA/B_N_sf"/>
</dbReference>
<dbReference type="EMBL" id="PCSE01000095">
    <property type="protein sequence ID" value="PIP34379.1"/>
    <property type="molecule type" value="Genomic_DNA"/>
</dbReference>
<evidence type="ECO:0000256" key="1">
    <source>
        <dbReference type="ARBA" id="ARBA00008213"/>
    </source>
</evidence>
<evidence type="ECO:0000313" key="12">
    <source>
        <dbReference type="EMBL" id="PIP34379.1"/>
    </source>
</evidence>
<dbReference type="NCBIfam" id="NF001263">
    <property type="entry name" value="PRK00226.1-4"/>
    <property type="match status" value="1"/>
</dbReference>
<dbReference type="FunFam" id="1.10.287.180:FF:000001">
    <property type="entry name" value="Transcription elongation factor GreA"/>
    <property type="match status" value="1"/>
</dbReference>
<keyword evidence="4 8" id="KW-0238">DNA-binding</keyword>
<dbReference type="Pfam" id="PF03449">
    <property type="entry name" value="GreA_GreB_N"/>
    <property type="match status" value="1"/>
</dbReference>
<dbReference type="PANTHER" id="PTHR30437">
    <property type="entry name" value="TRANSCRIPTION ELONGATION FACTOR GREA"/>
    <property type="match status" value="1"/>
</dbReference>
<sequence length="154" mass="17074">MPEQQIITPEGYNKLKDELELLSTVKRREIADRIEKAKELGDLSENAEYTEAKDAQALNEGRIAELMETLKNVVVVDNNKKTKNEVVMGSTVVAKYGGKEKEYTIVSFNEASPADGKISNESPIGLAFLGKSKGDEITVETPRGEVKYKIINIK</sequence>
<feature type="domain" description="Transcription elongation factor GreA/GreB N-terminal" evidence="11">
    <location>
        <begin position="6"/>
        <end position="75"/>
    </location>
</feature>
<keyword evidence="5 8" id="KW-0804">Transcription</keyword>
<organism evidence="12 13">
    <name type="scientific">Candidatus Falkowbacteria bacterium CG23_combo_of_CG06-09_8_20_14_all_41_10</name>
    <dbReference type="NCBI Taxonomy" id="1974571"/>
    <lineage>
        <taxon>Bacteria</taxon>
        <taxon>Candidatus Falkowiibacteriota</taxon>
    </lineage>
</organism>
<keyword evidence="12" id="KW-0648">Protein biosynthesis</keyword>
<dbReference type="HAMAP" id="MF_00105">
    <property type="entry name" value="GreA_GreB"/>
    <property type="match status" value="1"/>
</dbReference>
<dbReference type="GO" id="GO:0003746">
    <property type="term" value="F:translation elongation factor activity"/>
    <property type="evidence" value="ECO:0007669"/>
    <property type="project" value="UniProtKB-KW"/>
</dbReference>
<protein>
    <recommendedName>
        <fullName evidence="2 8">Transcription elongation factor GreA</fullName>
    </recommendedName>
    <alternativeName>
        <fullName evidence="7 8">Transcript cleavage factor GreA</fullName>
    </alternativeName>
</protein>
<evidence type="ECO:0000256" key="4">
    <source>
        <dbReference type="ARBA" id="ARBA00023125"/>
    </source>
</evidence>
<proteinExistence type="inferred from homology"/>
<dbReference type="InterPro" id="IPR028624">
    <property type="entry name" value="Tscrpt_elong_fac_GreA/B"/>
</dbReference>
<dbReference type="InterPro" id="IPR023459">
    <property type="entry name" value="Tscrpt_elong_fac_GreA/B_fam"/>
</dbReference>
<dbReference type="InterPro" id="IPR001437">
    <property type="entry name" value="Tscrpt_elong_fac_GreA/B_C"/>
</dbReference>
<dbReference type="PIRSF" id="PIRSF006092">
    <property type="entry name" value="GreA_GreB"/>
    <property type="match status" value="1"/>
</dbReference>
<dbReference type="InterPro" id="IPR036953">
    <property type="entry name" value="GreA/GreB_C_sf"/>
</dbReference>
<accession>A0A2G9ZMH8</accession>
<comment type="caution">
    <text evidence="12">The sequence shown here is derived from an EMBL/GenBank/DDBJ whole genome shotgun (WGS) entry which is preliminary data.</text>
</comment>
<gene>
    <name evidence="8" type="primary">greA</name>
    <name evidence="12" type="ORF">COX21_03230</name>
</gene>
<dbReference type="PANTHER" id="PTHR30437:SF4">
    <property type="entry name" value="TRANSCRIPTION ELONGATION FACTOR GREA"/>
    <property type="match status" value="1"/>
</dbReference>